<accession>A0A2S9IAP8</accession>
<sequence length="329" mass="36734">MAPALTVQAAIPNMQKEAPSYDYHSDPLDPSAAPIPPKEKSPDLFGETTGPLPFFGKEARERGYDLPDPYGIGYTHMDIHQNIKVKSINFSNLKFPVPGIGSIPVDNMFNILVGHTREKSKTDTARLDTWLFPFMNVYGIVGHTRGRSVSNISACITGMGCLPGLKDIDFTLKFKGTTWGGGTTLAYGYHDWFGTMDFNYTETHFDVLDGNISAFTFTPRVGYRFTVPGVERFSIPVTHASLWVGTMYQDVDQDFKGNISDLHMPAGLSTLVNMVNRDDQGRFRVKQHLKSPWNILVGGQYELTRNFNITSEVGFSNRNSFMVGGEFRF</sequence>
<dbReference type="AlphaFoldDB" id="A0A2S9IAP8"/>
<name>A0A2S9IAP8_9GAMM</name>
<proteinExistence type="predicted"/>
<keyword evidence="3" id="KW-1185">Reference proteome</keyword>
<dbReference type="EMBL" id="PDET01000008">
    <property type="protein sequence ID" value="PRD14866.1"/>
    <property type="molecule type" value="Genomic_DNA"/>
</dbReference>
<feature type="region of interest" description="Disordered" evidence="1">
    <location>
        <begin position="16"/>
        <end position="43"/>
    </location>
</feature>
<evidence type="ECO:0000313" key="3">
    <source>
        <dbReference type="Proteomes" id="UP000239181"/>
    </source>
</evidence>
<evidence type="ECO:0008006" key="4">
    <source>
        <dbReference type="Google" id="ProtNLM"/>
    </source>
</evidence>
<gene>
    <name evidence="2" type="ORF">CQW29_12945</name>
</gene>
<evidence type="ECO:0000313" key="2">
    <source>
        <dbReference type="EMBL" id="PRD14866.1"/>
    </source>
</evidence>
<organism evidence="2 3">
    <name type="scientific">Pantoea coffeiphila</name>
    <dbReference type="NCBI Taxonomy" id="1465635"/>
    <lineage>
        <taxon>Bacteria</taxon>
        <taxon>Pseudomonadati</taxon>
        <taxon>Pseudomonadota</taxon>
        <taxon>Gammaproteobacteria</taxon>
        <taxon>Enterobacterales</taxon>
        <taxon>Erwiniaceae</taxon>
        <taxon>Pantoea</taxon>
    </lineage>
</organism>
<reference evidence="2 3" key="1">
    <citation type="submission" date="2017-10" db="EMBL/GenBank/DDBJ databases">
        <title>Draft genome of two endophytic bacteria isolated from 'guarana' Paullinia cupana (Mart.) Ducke.</title>
        <authorList>
            <person name="Siqueira K.A."/>
            <person name="Liotti R.G."/>
            <person name="Mendes T.A."/>
            <person name="Soares M.A."/>
        </authorList>
    </citation>
    <scope>NUCLEOTIDE SEQUENCE [LARGE SCALE GENOMIC DNA]</scope>
    <source>
        <strain evidence="2 3">342</strain>
    </source>
</reference>
<comment type="caution">
    <text evidence="2">The sequence shown here is derived from an EMBL/GenBank/DDBJ whole genome shotgun (WGS) entry which is preliminary data.</text>
</comment>
<dbReference type="Proteomes" id="UP000239181">
    <property type="component" value="Unassembled WGS sequence"/>
</dbReference>
<protein>
    <recommendedName>
        <fullName evidence="4">Lipoprotein</fullName>
    </recommendedName>
</protein>
<evidence type="ECO:0000256" key="1">
    <source>
        <dbReference type="SAM" id="MobiDB-lite"/>
    </source>
</evidence>